<dbReference type="InterPro" id="IPR036388">
    <property type="entry name" value="WH-like_DNA-bd_sf"/>
</dbReference>
<sequence>MDKSTRVLNIFTRLLNGETVRKSELSEFGNVSTKSIQRDVRIINDFFYESEYWNNRNTEIVYKKNGYELITHFNSLNSLALLGLMIKIKSLTPILHVDVYNLFKREIQNMRMEDRKVLYEMLNHFKKRNDMFPGQTLMLIEKAISQKNLVWMKFNGHIIEVKPLSTMYMHYDYWFTYEYDKTIYTKRVRLIENFKVSDHTFNEVKSKELVTVEIDQTKWELFRQQYTIVEELERTKDGKIIVRIACTELDAYYIAYQMAPLARILEPQKYIDSFIERLNQIKSCYE</sequence>
<protein>
    <submittedName>
        <fullName evidence="1">Uncharacterized protein</fullName>
    </submittedName>
</protein>
<dbReference type="RefSeq" id="WP_095102661.1">
    <property type="nucleotide sequence ID" value="NZ_BKAR01000002.1"/>
</dbReference>
<accession>A0A239TE53</accession>
<dbReference type="Gene3D" id="1.10.10.10">
    <property type="entry name" value="Winged helix-like DNA-binding domain superfamily/Winged helix DNA-binding domain"/>
    <property type="match status" value="1"/>
</dbReference>
<name>A0A239TE53_9STAP</name>
<comment type="caution">
    <text evidence="1">The sequence shown here is derived from an EMBL/GenBank/DDBJ whole genome shotgun (WGS) entry which is preliminary data.</text>
</comment>
<evidence type="ECO:0000313" key="2">
    <source>
        <dbReference type="Proteomes" id="UP000321736"/>
    </source>
</evidence>
<organism evidence="1 2">
    <name type="scientific">Staphylococcus piscifermentans</name>
    <dbReference type="NCBI Taxonomy" id="70258"/>
    <lineage>
        <taxon>Bacteria</taxon>
        <taxon>Bacillati</taxon>
        <taxon>Bacillota</taxon>
        <taxon>Bacilli</taxon>
        <taxon>Bacillales</taxon>
        <taxon>Staphylococcaceae</taxon>
        <taxon>Staphylococcus</taxon>
    </lineage>
</organism>
<dbReference type="AlphaFoldDB" id="A0A239TE53"/>
<dbReference type="Proteomes" id="UP000321736">
    <property type="component" value="Unassembled WGS sequence"/>
</dbReference>
<proteinExistence type="predicted"/>
<reference evidence="1 2" key="1">
    <citation type="submission" date="2019-07" db="EMBL/GenBank/DDBJ databases">
        <title>Whole genome shotgun sequence of Staphylococcus piscifermentans NBRC 109625.</title>
        <authorList>
            <person name="Hosoyama A."/>
            <person name="Uohara A."/>
            <person name="Ohji S."/>
            <person name="Ichikawa N."/>
        </authorList>
    </citation>
    <scope>NUCLEOTIDE SEQUENCE [LARGE SCALE GENOMIC DNA]</scope>
    <source>
        <strain evidence="1 2">NBRC 109625</strain>
    </source>
</reference>
<evidence type="ECO:0000313" key="1">
    <source>
        <dbReference type="EMBL" id="GEP83690.1"/>
    </source>
</evidence>
<gene>
    <name evidence="1" type="ORF">SPI02_02750</name>
</gene>
<dbReference type="OrthoDB" id="86031at2"/>
<keyword evidence="2" id="KW-1185">Reference proteome</keyword>
<dbReference type="EMBL" id="BKAR01000002">
    <property type="protein sequence ID" value="GEP83690.1"/>
    <property type="molecule type" value="Genomic_DNA"/>
</dbReference>